<proteinExistence type="inferred from homology"/>
<dbReference type="InterPro" id="IPR006260">
    <property type="entry name" value="TonB/TolA_C"/>
</dbReference>
<dbReference type="InterPro" id="IPR051045">
    <property type="entry name" value="TonB-dependent_transducer"/>
</dbReference>
<accession>A0A1I6VEX4</accession>
<dbReference type="Proteomes" id="UP000198785">
    <property type="component" value="Unassembled WGS sequence"/>
</dbReference>
<dbReference type="EMBL" id="FOZZ01000013">
    <property type="protein sequence ID" value="SFT12252.1"/>
    <property type="molecule type" value="Genomic_DNA"/>
</dbReference>
<evidence type="ECO:0000256" key="6">
    <source>
        <dbReference type="ARBA" id="ARBA00022692"/>
    </source>
</evidence>
<evidence type="ECO:0000313" key="12">
    <source>
        <dbReference type="EMBL" id="SFT12252.1"/>
    </source>
</evidence>
<evidence type="ECO:0000256" key="1">
    <source>
        <dbReference type="ARBA" id="ARBA00004383"/>
    </source>
</evidence>
<dbReference type="STRING" id="683125.SAMN05660206_11354"/>
<dbReference type="GO" id="GO:0055085">
    <property type="term" value="P:transmembrane transport"/>
    <property type="evidence" value="ECO:0007669"/>
    <property type="project" value="InterPro"/>
</dbReference>
<keyword evidence="6 10" id="KW-0812">Transmembrane</keyword>
<keyword evidence="7" id="KW-0653">Protein transport</keyword>
<feature type="transmembrane region" description="Helical" evidence="10">
    <location>
        <begin position="40"/>
        <end position="58"/>
    </location>
</feature>
<evidence type="ECO:0000259" key="11">
    <source>
        <dbReference type="PROSITE" id="PS52015"/>
    </source>
</evidence>
<evidence type="ECO:0000256" key="7">
    <source>
        <dbReference type="ARBA" id="ARBA00022927"/>
    </source>
</evidence>
<evidence type="ECO:0000256" key="2">
    <source>
        <dbReference type="ARBA" id="ARBA00006555"/>
    </source>
</evidence>
<evidence type="ECO:0000256" key="10">
    <source>
        <dbReference type="SAM" id="Phobius"/>
    </source>
</evidence>
<dbReference type="PANTHER" id="PTHR33446:SF2">
    <property type="entry name" value="PROTEIN TONB"/>
    <property type="match status" value="1"/>
</dbReference>
<sequence>MWNKLDIYEKEWLNVIFATRNQAYGAYELRRLSTQATNKALLLVMLAVVLLVGAKLTYDKMPTVEKNTTTVSLSDPITIDELVEKVPEKEEEPLPAEQAPVQKIAQDLPSIDLIRHVEPKVVDAHRVAEDVASQDDLKDKMSARLTLRKVGGGSSVVKGEFGPAKQDGAITGRLNDVEGQGATVGELFTAVEVMPKPKDGMAEFVKWVAKNYNYPASALEQGVKGTVQVSFVVEPDGSLSSFKVLRDIGFGTGEEAIRLLKKAPSWHAGIQNGRPVRVSYTLPLALNTINQ</sequence>
<keyword evidence="8 10" id="KW-1133">Transmembrane helix</keyword>
<dbReference type="SUPFAM" id="SSF74653">
    <property type="entry name" value="TolA/TonB C-terminal domain"/>
    <property type="match status" value="1"/>
</dbReference>
<evidence type="ECO:0000256" key="3">
    <source>
        <dbReference type="ARBA" id="ARBA00022448"/>
    </source>
</evidence>
<keyword evidence="9 10" id="KW-0472">Membrane</keyword>
<organism evidence="12 13">
    <name type="scientific">Sphingobacterium wenxiniae</name>
    <dbReference type="NCBI Taxonomy" id="683125"/>
    <lineage>
        <taxon>Bacteria</taxon>
        <taxon>Pseudomonadati</taxon>
        <taxon>Bacteroidota</taxon>
        <taxon>Sphingobacteriia</taxon>
        <taxon>Sphingobacteriales</taxon>
        <taxon>Sphingobacteriaceae</taxon>
        <taxon>Sphingobacterium</taxon>
    </lineage>
</organism>
<dbReference type="PROSITE" id="PS52015">
    <property type="entry name" value="TONB_CTD"/>
    <property type="match status" value="1"/>
</dbReference>
<dbReference type="OrthoDB" id="649093at2"/>
<keyword evidence="3" id="KW-0813">Transport</keyword>
<keyword evidence="13" id="KW-1185">Reference proteome</keyword>
<keyword evidence="5" id="KW-0997">Cell inner membrane</keyword>
<dbReference type="AlphaFoldDB" id="A0A1I6VEX4"/>
<dbReference type="PANTHER" id="PTHR33446">
    <property type="entry name" value="PROTEIN TONB-RELATED"/>
    <property type="match status" value="1"/>
</dbReference>
<dbReference type="InterPro" id="IPR037682">
    <property type="entry name" value="TonB_C"/>
</dbReference>
<feature type="domain" description="TonB C-terminal" evidence="11">
    <location>
        <begin position="199"/>
        <end position="291"/>
    </location>
</feature>
<evidence type="ECO:0000256" key="4">
    <source>
        <dbReference type="ARBA" id="ARBA00022475"/>
    </source>
</evidence>
<comment type="subcellular location">
    <subcellularLocation>
        <location evidence="1">Cell inner membrane</location>
        <topology evidence="1">Single-pass membrane protein</topology>
        <orientation evidence="1">Periplasmic side</orientation>
    </subcellularLocation>
</comment>
<comment type="similarity">
    <text evidence="2">Belongs to the TonB family.</text>
</comment>
<evidence type="ECO:0000313" key="13">
    <source>
        <dbReference type="Proteomes" id="UP000198785"/>
    </source>
</evidence>
<evidence type="ECO:0000256" key="9">
    <source>
        <dbReference type="ARBA" id="ARBA00023136"/>
    </source>
</evidence>
<keyword evidence="4" id="KW-1003">Cell membrane</keyword>
<protein>
    <submittedName>
        <fullName evidence="12">Outer membrane transport energization protein TonB</fullName>
    </submittedName>
</protein>
<dbReference type="GO" id="GO:0098797">
    <property type="term" value="C:plasma membrane protein complex"/>
    <property type="evidence" value="ECO:0007669"/>
    <property type="project" value="TreeGrafter"/>
</dbReference>
<evidence type="ECO:0000256" key="8">
    <source>
        <dbReference type="ARBA" id="ARBA00022989"/>
    </source>
</evidence>
<dbReference type="GO" id="GO:0031992">
    <property type="term" value="F:energy transducer activity"/>
    <property type="evidence" value="ECO:0007669"/>
    <property type="project" value="TreeGrafter"/>
</dbReference>
<dbReference type="RefSeq" id="WP_093367211.1">
    <property type="nucleotide sequence ID" value="NZ_FOZZ01000013.1"/>
</dbReference>
<gene>
    <name evidence="12" type="ORF">SAMN05660206_11354</name>
</gene>
<dbReference type="Pfam" id="PF03544">
    <property type="entry name" value="TonB_C"/>
    <property type="match status" value="1"/>
</dbReference>
<name>A0A1I6VEX4_9SPHI</name>
<evidence type="ECO:0000256" key="5">
    <source>
        <dbReference type="ARBA" id="ARBA00022519"/>
    </source>
</evidence>
<dbReference type="Gene3D" id="3.30.1150.10">
    <property type="match status" value="1"/>
</dbReference>
<reference evidence="12 13" key="1">
    <citation type="submission" date="2016-10" db="EMBL/GenBank/DDBJ databases">
        <authorList>
            <person name="de Groot N.N."/>
        </authorList>
    </citation>
    <scope>NUCLEOTIDE SEQUENCE [LARGE SCALE GENOMIC DNA]</scope>
    <source>
        <strain evidence="12 13">DSM 22789</strain>
    </source>
</reference>
<dbReference type="GO" id="GO:0015031">
    <property type="term" value="P:protein transport"/>
    <property type="evidence" value="ECO:0007669"/>
    <property type="project" value="UniProtKB-KW"/>
</dbReference>
<dbReference type="NCBIfam" id="TIGR01352">
    <property type="entry name" value="tonB_Cterm"/>
    <property type="match status" value="1"/>
</dbReference>